<organism evidence="2 3">
    <name type="scientific">Paenibacillus ehimensis</name>
    <dbReference type="NCBI Taxonomy" id="79264"/>
    <lineage>
        <taxon>Bacteria</taxon>
        <taxon>Bacillati</taxon>
        <taxon>Bacillota</taxon>
        <taxon>Bacilli</taxon>
        <taxon>Bacillales</taxon>
        <taxon>Paenibacillaceae</taxon>
        <taxon>Paenibacillus</taxon>
    </lineage>
</organism>
<keyword evidence="3" id="KW-1185">Reference proteome</keyword>
<feature type="compositionally biased region" description="Polar residues" evidence="1">
    <location>
        <begin position="7"/>
        <end position="16"/>
    </location>
</feature>
<gene>
    <name evidence="2" type="ORF">Q3C12_10525</name>
</gene>
<sequence>MNRKTFFGTTSNSNAPPLQGGNQEEAQRLRQLEERLNRLMEKLEDRQTQPAIVIQSLSIEKVVVEHVDLNNNLGQLGIRELSGKLNIGAAYTYGKEADGSGNGATRPAAGGKAKAEGNPAATGKPVADGTPKAEDNPKAGGNPATEGRPAADGKFAADNKPGGNGQPDKVSKTAPASPGSVPQNGGPRIRFGSRT</sequence>
<comment type="caution">
    <text evidence="2">The sequence shown here is derived from an EMBL/GenBank/DDBJ whole genome shotgun (WGS) entry which is preliminary data.</text>
</comment>
<name>A0ABT8V9B4_9BACL</name>
<proteinExistence type="predicted"/>
<protein>
    <submittedName>
        <fullName evidence="2">Uncharacterized protein</fullName>
    </submittedName>
</protein>
<evidence type="ECO:0000313" key="3">
    <source>
        <dbReference type="Proteomes" id="UP001168883"/>
    </source>
</evidence>
<dbReference type="RefSeq" id="WP_302878147.1">
    <property type="nucleotide sequence ID" value="NZ_JARLKN010000099.1"/>
</dbReference>
<dbReference type="EMBL" id="JAUMKJ010000010">
    <property type="protein sequence ID" value="MDO3677434.1"/>
    <property type="molecule type" value="Genomic_DNA"/>
</dbReference>
<reference evidence="2" key="1">
    <citation type="submission" date="2023-07" db="EMBL/GenBank/DDBJ databases">
        <authorList>
            <person name="Aktuganov G."/>
            <person name="Boyko T."/>
            <person name="Delegan Y."/>
            <person name="Galimzianova N."/>
            <person name="Gilvanova E."/>
            <person name="Korobov V."/>
            <person name="Kuzmina L."/>
            <person name="Melentiev A."/>
            <person name="Milman P."/>
            <person name="Ryabova A."/>
            <person name="Stupak E."/>
            <person name="Yasakov T."/>
            <person name="Zharikova N."/>
            <person name="Zhurenko E."/>
        </authorList>
    </citation>
    <scope>NUCLEOTIDE SEQUENCE</scope>
    <source>
        <strain evidence="2">IB-739</strain>
    </source>
</reference>
<feature type="region of interest" description="Disordered" evidence="1">
    <location>
        <begin position="93"/>
        <end position="195"/>
    </location>
</feature>
<dbReference type="Proteomes" id="UP001168883">
    <property type="component" value="Unassembled WGS sequence"/>
</dbReference>
<accession>A0ABT8V9B4</accession>
<feature type="region of interest" description="Disordered" evidence="1">
    <location>
        <begin position="1"/>
        <end position="26"/>
    </location>
</feature>
<evidence type="ECO:0000313" key="2">
    <source>
        <dbReference type="EMBL" id="MDO3677434.1"/>
    </source>
</evidence>
<evidence type="ECO:0000256" key="1">
    <source>
        <dbReference type="SAM" id="MobiDB-lite"/>
    </source>
</evidence>